<dbReference type="FunFam" id="1.10.1820.10:FF:000005">
    <property type="entry name" value="Casein kinase II subunit beta"/>
    <property type="match status" value="1"/>
</dbReference>
<feature type="compositionally biased region" description="Basic and acidic residues" evidence="3">
    <location>
        <begin position="212"/>
        <end position="234"/>
    </location>
</feature>
<evidence type="ECO:0000313" key="4">
    <source>
        <dbReference type="EMBL" id="KAL1511412.1"/>
    </source>
</evidence>
<proteinExistence type="inferred from homology"/>
<dbReference type="EMBL" id="JBGBPQ010000014">
    <property type="protein sequence ID" value="KAL1511412.1"/>
    <property type="molecule type" value="Genomic_DNA"/>
</dbReference>
<dbReference type="PRINTS" id="PR00472">
    <property type="entry name" value="CASNKINASEII"/>
</dbReference>
<dbReference type="Gene3D" id="2.20.25.20">
    <property type="match status" value="1"/>
</dbReference>
<evidence type="ECO:0000256" key="3">
    <source>
        <dbReference type="SAM" id="MobiDB-lite"/>
    </source>
</evidence>
<dbReference type="AlphaFoldDB" id="A0AB34J247"/>
<comment type="subunit">
    <text evidence="2">Tetramer of two alpha and two beta subunits.</text>
</comment>
<dbReference type="PANTHER" id="PTHR11740">
    <property type="entry name" value="CASEIN KINASE II SUBUNIT BETA"/>
    <property type="match status" value="1"/>
</dbReference>
<accession>A0AB34J247</accession>
<gene>
    <name evidence="4" type="ORF">AB1Y20_006212</name>
</gene>
<dbReference type="InterPro" id="IPR035991">
    <property type="entry name" value="Casein_kinase_II_beta-like"/>
</dbReference>
<keyword evidence="5" id="KW-1185">Reference proteome</keyword>
<dbReference type="GO" id="GO:0005737">
    <property type="term" value="C:cytoplasm"/>
    <property type="evidence" value="ECO:0007669"/>
    <property type="project" value="TreeGrafter"/>
</dbReference>
<dbReference type="GO" id="GO:0019887">
    <property type="term" value="F:protein kinase regulator activity"/>
    <property type="evidence" value="ECO:0007669"/>
    <property type="project" value="InterPro"/>
</dbReference>
<dbReference type="SUPFAM" id="SSF57798">
    <property type="entry name" value="Casein kinase II beta subunit"/>
    <property type="match status" value="1"/>
</dbReference>
<dbReference type="Gene3D" id="1.10.1820.10">
    <property type="entry name" value="protein kinase ck2 holoenzyme, chain C, domain 1"/>
    <property type="match status" value="1"/>
</dbReference>
<evidence type="ECO:0000256" key="1">
    <source>
        <dbReference type="ARBA" id="ARBA00006941"/>
    </source>
</evidence>
<comment type="caution">
    <text evidence="4">The sequence shown here is derived from an EMBL/GenBank/DDBJ whole genome shotgun (WGS) entry which is preliminary data.</text>
</comment>
<dbReference type="Pfam" id="PF01214">
    <property type="entry name" value="CK_II_beta"/>
    <property type="match status" value="1"/>
</dbReference>
<dbReference type="FunFam" id="2.20.25.20:FF:000001">
    <property type="entry name" value="Casein kinase II subunit beta"/>
    <property type="match status" value="1"/>
</dbReference>
<dbReference type="SMART" id="SM01085">
    <property type="entry name" value="CK_II_beta"/>
    <property type="match status" value="1"/>
</dbReference>
<comment type="similarity">
    <text evidence="1 2">Belongs to the casein kinase 2 subunit beta family.</text>
</comment>
<evidence type="ECO:0000256" key="2">
    <source>
        <dbReference type="RuleBase" id="RU361268"/>
    </source>
</evidence>
<protein>
    <recommendedName>
        <fullName evidence="2">Casein kinase II subunit beta</fullName>
        <shortName evidence="2">CK II beta</shortName>
    </recommendedName>
</protein>
<evidence type="ECO:0000313" key="5">
    <source>
        <dbReference type="Proteomes" id="UP001515480"/>
    </source>
</evidence>
<organism evidence="4 5">
    <name type="scientific">Prymnesium parvum</name>
    <name type="common">Toxic golden alga</name>
    <dbReference type="NCBI Taxonomy" id="97485"/>
    <lineage>
        <taxon>Eukaryota</taxon>
        <taxon>Haptista</taxon>
        <taxon>Haptophyta</taxon>
        <taxon>Prymnesiophyceae</taxon>
        <taxon>Prymnesiales</taxon>
        <taxon>Prymnesiaceae</taxon>
        <taxon>Prymnesium</taxon>
    </lineage>
</organism>
<dbReference type="PANTHER" id="PTHR11740:SF0">
    <property type="entry name" value="CASEIN KINASE II SUBUNIT BETA"/>
    <property type="match status" value="1"/>
</dbReference>
<dbReference type="Proteomes" id="UP001515480">
    <property type="component" value="Unassembled WGS sequence"/>
</dbReference>
<name>A0AB34J247_PRYPA</name>
<sequence>MDEDALESSSEEGSSLDEPSWVSWFCMLRNHEFFCEVDPAFVQDRFNLYGLKEIVGPLYGEAMTMILGYAPTEKQLADPSQRIHKVLESARILYGLIHARYILTAQGLSDMKVKFKAHEFGSCPRTLCEKQTVLPVGLSDFVSHNGNNPMKLFCPKCQELYEHNVPNGNYIDGAFFGTTFPHLYLQTFSELMPQARTTTYIPRVFGFKVHKGGGDEQQKNRTLEEWPKRPKNEPMSDWDS</sequence>
<dbReference type="InterPro" id="IPR016149">
    <property type="entry name" value="Casein_kin_II_reg-sub_N"/>
</dbReference>
<dbReference type="InterPro" id="IPR000704">
    <property type="entry name" value="Casein_kinase_II_reg-sub"/>
</dbReference>
<feature type="region of interest" description="Disordered" evidence="3">
    <location>
        <begin position="211"/>
        <end position="240"/>
    </location>
</feature>
<reference evidence="4 5" key="1">
    <citation type="journal article" date="2024" name="Science">
        <title>Giant polyketide synthase enzymes in the biosynthesis of giant marine polyether toxins.</title>
        <authorList>
            <person name="Fallon T.R."/>
            <person name="Shende V.V."/>
            <person name="Wierzbicki I.H."/>
            <person name="Pendleton A.L."/>
            <person name="Watervoot N.F."/>
            <person name="Auber R.P."/>
            <person name="Gonzalez D.J."/>
            <person name="Wisecaver J.H."/>
            <person name="Moore B.S."/>
        </authorList>
    </citation>
    <scope>NUCLEOTIDE SEQUENCE [LARGE SCALE GENOMIC DNA]</scope>
    <source>
        <strain evidence="4 5">12B1</strain>
    </source>
</reference>
<dbReference type="GO" id="GO:0005956">
    <property type="term" value="C:protein kinase CK2 complex"/>
    <property type="evidence" value="ECO:0007669"/>
    <property type="project" value="UniProtKB-UniRule"/>
</dbReference>